<evidence type="ECO:0000313" key="5">
    <source>
        <dbReference type="Proteomes" id="UP000658390"/>
    </source>
</evidence>
<dbReference type="AlphaFoldDB" id="A0A8I1K803"/>
<accession>A0A8I1K803</accession>
<feature type="transmembrane region" description="Helical" evidence="1">
    <location>
        <begin position="6"/>
        <end position="32"/>
    </location>
</feature>
<evidence type="ECO:0000313" key="2">
    <source>
        <dbReference type="EMBL" id="MBJ2255943.1"/>
    </source>
</evidence>
<keyword evidence="1" id="KW-0472">Membrane</keyword>
<evidence type="ECO:0000256" key="1">
    <source>
        <dbReference type="SAM" id="Phobius"/>
    </source>
</evidence>
<protein>
    <submittedName>
        <fullName evidence="2">Prepilin-type N-terminal cleavage/methylation domain-containing protein</fullName>
    </submittedName>
    <submittedName>
        <fullName evidence="3">Type IV pilus assembly protein PilW</fullName>
    </submittedName>
</protein>
<dbReference type="Pfam" id="PF07963">
    <property type="entry name" value="N_methyl"/>
    <property type="match status" value="1"/>
</dbReference>
<dbReference type="OrthoDB" id="5296662at2"/>
<reference evidence="3 4" key="1">
    <citation type="submission" date="2016-10" db="EMBL/GenBank/DDBJ databases">
        <authorList>
            <person name="Varghese N."/>
            <person name="Submissions S."/>
        </authorList>
    </citation>
    <scope>NUCLEOTIDE SEQUENCE [LARGE SCALE GENOMIC DNA]</scope>
    <source>
        <strain evidence="3 4">BS3667</strain>
    </source>
</reference>
<gene>
    <name evidence="2" type="ORF">JFT45_05345</name>
    <name evidence="3" type="ORF">SAMN04490201_1360</name>
</gene>
<dbReference type="EMBL" id="JAEKCZ010000004">
    <property type="protein sequence ID" value="MBJ2255943.1"/>
    <property type="molecule type" value="Genomic_DNA"/>
</dbReference>
<name>A0A8I1K803_9PSED</name>
<keyword evidence="4" id="KW-1185">Reference proteome</keyword>
<dbReference type="RefSeq" id="WP_019823995.1">
    <property type="nucleotide sequence ID" value="NZ_ATLR01000014.1"/>
</dbReference>
<organism evidence="2 5">
    <name type="scientific">Pseudomonas psychrophila</name>
    <dbReference type="NCBI Taxonomy" id="122355"/>
    <lineage>
        <taxon>Bacteria</taxon>
        <taxon>Pseudomonadati</taxon>
        <taxon>Pseudomonadota</taxon>
        <taxon>Gammaproteobacteria</taxon>
        <taxon>Pseudomonadales</taxon>
        <taxon>Pseudomonadaceae</taxon>
        <taxon>Pseudomonas</taxon>
    </lineage>
</organism>
<proteinExistence type="predicted"/>
<sequence>MSRPSSGFGLIELMVALALGLMVVLGLTQVFLSSRETYLSQRSSALLQEDARYVLSKMAQEIRMVGMFGCLSIDRIIDAPPVFQTPVSWQGGSGSKSLHMISADLGFQAAKPDWTVVSDCTTTARAYPGMQLPLAPGETSFRLRELFYRFENGQLRSGPGNAVLLDNVAAFDVSFGVAGSSSTQSIVRYEDRPANASSIRSVRIGLTLRDPEGRVRDQVYHLVVALRNRLV</sequence>
<evidence type="ECO:0000313" key="3">
    <source>
        <dbReference type="EMBL" id="SDU38807.1"/>
    </source>
</evidence>
<keyword evidence="1" id="KW-0812">Transmembrane</keyword>
<dbReference type="InterPro" id="IPR012902">
    <property type="entry name" value="N_methyl_site"/>
</dbReference>
<dbReference type="GeneID" id="96619046"/>
<reference evidence="2" key="2">
    <citation type="submission" date="2020-12" db="EMBL/GenBank/DDBJ databases">
        <title>Antibiotic resistance and phylogeny of Pseudomonas spp. isolated over three decades from chicken meat in the Norwegian food chain.</title>
        <authorList>
            <person name="Moen B."/>
        </authorList>
    </citation>
    <scope>NUCLEOTIDE SEQUENCE</scope>
    <source>
        <strain evidence="2">MF6762</strain>
    </source>
</reference>
<dbReference type="Proteomes" id="UP000182058">
    <property type="component" value="Chromosome I"/>
</dbReference>
<dbReference type="Proteomes" id="UP000658390">
    <property type="component" value="Unassembled WGS sequence"/>
</dbReference>
<evidence type="ECO:0000313" key="4">
    <source>
        <dbReference type="Proteomes" id="UP000182058"/>
    </source>
</evidence>
<keyword evidence="1" id="KW-1133">Transmembrane helix</keyword>
<dbReference type="EMBL" id="LT629795">
    <property type="protein sequence ID" value="SDU38807.1"/>
    <property type="molecule type" value="Genomic_DNA"/>
</dbReference>